<evidence type="ECO:0000313" key="3">
    <source>
        <dbReference type="Proteomes" id="UP000053927"/>
    </source>
</evidence>
<organism evidence="2 3">
    <name type="scientific">Stereum hirsutum (strain FP-91666)</name>
    <name type="common">White-rot fungus</name>
    <dbReference type="NCBI Taxonomy" id="721885"/>
    <lineage>
        <taxon>Eukaryota</taxon>
        <taxon>Fungi</taxon>
        <taxon>Dikarya</taxon>
        <taxon>Basidiomycota</taxon>
        <taxon>Agaricomycotina</taxon>
        <taxon>Agaricomycetes</taxon>
        <taxon>Russulales</taxon>
        <taxon>Stereaceae</taxon>
        <taxon>Stereum</taxon>
    </lineage>
</organism>
<name>R7RYR9_STEHR</name>
<keyword evidence="3" id="KW-1185">Reference proteome</keyword>
<dbReference type="GeneID" id="18804186"/>
<evidence type="ECO:0000313" key="2">
    <source>
        <dbReference type="EMBL" id="EIM80035.1"/>
    </source>
</evidence>
<feature type="domain" description="DUF6593" evidence="1">
    <location>
        <begin position="20"/>
        <end position="150"/>
    </location>
</feature>
<evidence type="ECO:0000259" key="1">
    <source>
        <dbReference type="Pfam" id="PF20236"/>
    </source>
</evidence>
<dbReference type="EMBL" id="JH687400">
    <property type="protein sequence ID" value="EIM80035.1"/>
    <property type="molecule type" value="Genomic_DNA"/>
</dbReference>
<accession>R7RYR9</accession>
<dbReference type="InterPro" id="IPR046528">
    <property type="entry name" value="DUF6593"/>
</dbReference>
<protein>
    <recommendedName>
        <fullName evidence="1">DUF6593 domain-containing protein</fullName>
    </recommendedName>
</protein>
<reference evidence="3" key="1">
    <citation type="journal article" date="2012" name="Science">
        <title>The Paleozoic origin of enzymatic lignin decomposition reconstructed from 31 fungal genomes.</title>
        <authorList>
            <person name="Floudas D."/>
            <person name="Binder M."/>
            <person name="Riley R."/>
            <person name="Barry K."/>
            <person name="Blanchette R.A."/>
            <person name="Henrissat B."/>
            <person name="Martinez A.T."/>
            <person name="Otillar R."/>
            <person name="Spatafora J.W."/>
            <person name="Yadav J.S."/>
            <person name="Aerts A."/>
            <person name="Benoit I."/>
            <person name="Boyd A."/>
            <person name="Carlson A."/>
            <person name="Copeland A."/>
            <person name="Coutinho P.M."/>
            <person name="de Vries R.P."/>
            <person name="Ferreira P."/>
            <person name="Findley K."/>
            <person name="Foster B."/>
            <person name="Gaskell J."/>
            <person name="Glotzer D."/>
            <person name="Gorecki P."/>
            <person name="Heitman J."/>
            <person name="Hesse C."/>
            <person name="Hori C."/>
            <person name="Igarashi K."/>
            <person name="Jurgens J.A."/>
            <person name="Kallen N."/>
            <person name="Kersten P."/>
            <person name="Kohler A."/>
            <person name="Kuees U."/>
            <person name="Kumar T.K.A."/>
            <person name="Kuo A."/>
            <person name="LaButti K."/>
            <person name="Larrondo L.F."/>
            <person name="Lindquist E."/>
            <person name="Ling A."/>
            <person name="Lombard V."/>
            <person name="Lucas S."/>
            <person name="Lundell T."/>
            <person name="Martin R."/>
            <person name="McLaughlin D.J."/>
            <person name="Morgenstern I."/>
            <person name="Morin E."/>
            <person name="Murat C."/>
            <person name="Nagy L.G."/>
            <person name="Nolan M."/>
            <person name="Ohm R.A."/>
            <person name="Patyshakuliyeva A."/>
            <person name="Rokas A."/>
            <person name="Ruiz-Duenas F.J."/>
            <person name="Sabat G."/>
            <person name="Salamov A."/>
            <person name="Samejima M."/>
            <person name="Schmutz J."/>
            <person name="Slot J.C."/>
            <person name="St John F."/>
            <person name="Stenlid J."/>
            <person name="Sun H."/>
            <person name="Sun S."/>
            <person name="Syed K."/>
            <person name="Tsang A."/>
            <person name="Wiebenga A."/>
            <person name="Young D."/>
            <person name="Pisabarro A."/>
            <person name="Eastwood D.C."/>
            <person name="Martin F."/>
            <person name="Cullen D."/>
            <person name="Grigoriev I.V."/>
            <person name="Hibbett D.S."/>
        </authorList>
    </citation>
    <scope>NUCLEOTIDE SEQUENCE [LARGE SCALE GENOMIC DNA]</scope>
    <source>
        <strain evidence="3">FP-91666</strain>
    </source>
</reference>
<dbReference type="KEGG" id="shs:STEHIDRAFT_172969"/>
<dbReference type="AlphaFoldDB" id="R7RYR9"/>
<sequence>MQPISPDICQSIITLTLNPNNPANTTLLDENGNRIYSICTTFDEKEVPTTTVYDEIGKRVADWRWKEPRLDAQMLRFERTGFGKVQERAPASRWLRKNIVPFKTTVLFHDLQGREFKWKNNNPGLYLQLVSTSNTGTPIARFVPPTRARDGPNLSNNRNLFNIGTESKPNEGLFTVYSSSPPSSYDDGCTTGCGIVLPQLLKYSPSQPDMPTPPTPDRIVSAKPPPFTTPAKLVLNEGADIMDEVIVSWALLEIAKRKKEEDDAKRIGSGMIC</sequence>
<dbReference type="OrthoDB" id="3256331at2759"/>
<dbReference type="RefSeq" id="XP_007311014.1">
    <property type="nucleotide sequence ID" value="XM_007310952.1"/>
</dbReference>
<dbReference type="Proteomes" id="UP000053927">
    <property type="component" value="Unassembled WGS sequence"/>
</dbReference>
<dbReference type="Pfam" id="PF20236">
    <property type="entry name" value="DUF6593"/>
    <property type="match status" value="1"/>
</dbReference>
<gene>
    <name evidence="2" type="ORF">STEHIDRAFT_172969</name>
</gene>
<proteinExistence type="predicted"/>